<organism evidence="7 8">
    <name type="scientific">Eucalyptus globulus</name>
    <name type="common">Tasmanian blue gum</name>
    <dbReference type="NCBI Taxonomy" id="34317"/>
    <lineage>
        <taxon>Eukaryota</taxon>
        <taxon>Viridiplantae</taxon>
        <taxon>Streptophyta</taxon>
        <taxon>Embryophyta</taxon>
        <taxon>Tracheophyta</taxon>
        <taxon>Spermatophyta</taxon>
        <taxon>Magnoliopsida</taxon>
        <taxon>eudicotyledons</taxon>
        <taxon>Gunneridae</taxon>
        <taxon>Pentapetalae</taxon>
        <taxon>rosids</taxon>
        <taxon>malvids</taxon>
        <taxon>Myrtales</taxon>
        <taxon>Myrtaceae</taxon>
        <taxon>Myrtoideae</taxon>
        <taxon>Eucalypteae</taxon>
        <taxon>Eucalyptus</taxon>
    </lineage>
</organism>
<evidence type="ECO:0000259" key="6">
    <source>
        <dbReference type="PROSITE" id="PS51742"/>
    </source>
</evidence>
<proteinExistence type="predicted"/>
<keyword evidence="5" id="KW-0472">Membrane</keyword>
<protein>
    <recommendedName>
        <fullName evidence="6">PPC domain-containing protein</fullName>
    </recommendedName>
</protein>
<evidence type="ECO:0000256" key="3">
    <source>
        <dbReference type="ARBA" id="ARBA00023163"/>
    </source>
</evidence>
<dbReference type="PROSITE" id="PS51742">
    <property type="entry name" value="PPC"/>
    <property type="match status" value="1"/>
</dbReference>
<dbReference type="CDD" id="cd11378">
    <property type="entry name" value="DUF296"/>
    <property type="match status" value="1"/>
</dbReference>
<gene>
    <name evidence="7" type="ORF">ACJRO7_006987</name>
</gene>
<feature type="transmembrane region" description="Helical" evidence="5">
    <location>
        <begin position="48"/>
        <end position="77"/>
    </location>
</feature>
<dbReference type="GO" id="GO:0003677">
    <property type="term" value="F:DNA binding"/>
    <property type="evidence" value="ECO:0007669"/>
    <property type="project" value="UniProtKB-KW"/>
</dbReference>
<evidence type="ECO:0000256" key="1">
    <source>
        <dbReference type="ARBA" id="ARBA00023015"/>
    </source>
</evidence>
<keyword evidence="1" id="KW-0805">Transcription regulation</keyword>
<dbReference type="AlphaFoldDB" id="A0ABD3IKP9"/>
<evidence type="ECO:0000256" key="4">
    <source>
        <dbReference type="ARBA" id="ARBA00023242"/>
    </source>
</evidence>
<dbReference type="Pfam" id="PF03479">
    <property type="entry name" value="PCC"/>
    <property type="match status" value="1"/>
</dbReference>
<keyword evidence="5" id="KW-1133">Transmembrane helix</keyword>
<dbReference type="Proteomes" id="UP001634007">
    <property type="component" value="Unassembled WGS sequence"/>
</dbReference>
<evidence type="ECO:0000256" key="5">
    <source>
        <dbReference type="SAM" id="Phobius"/>
    </source>
</evidence>
<evidence type="ECO:0000256" key="2">
    <source>
        <dbReference type="ARBA" id="ARBA00023125"/>
    </source>
</evidence>
<feature type="domain" description="PPC" evidence="6">
    <location>
        <begin position="1"/>
        <end position="100"/>
    </location>
</feature>
<dbReference type="InterPro" id="IPR014476">
    <property type="entry name" value="AHL15-29"/>
</dbReference>
<keyword evidence="2" id="KW-0238">DNA-binding</keyword>
<evidence type="ECO:0000313" key="7">
    <source>
        <dbReference type="EMBL" id="KAL3715178.1"/>
    </source>
</evidence>
<name>A0ABD3IKP9_EUCGL</name>
<dbReference type="EMBL" id="JBJKBG010000011">
    <property type="protein sequence ID" value="KAL3715178.1"/>
    <property type="molecule type" value="Genomic_DNA"/>
</dbReference>
<keyword evidence="4" id="KW-0539">Nucleus</keyword>
<keyword evidence="5" id="KW-0812">Transmembrane</keyword>
<dbReference type="PANTHER" id="PTHR31100:SF48">
    <property type="entry name" value="AT-HOOK MOTIF NUCLEAR-LOCALIZED PROTEIN 16"/>
    <property type="match status" value="1"/>
</dbReference>
<comment type="caution">
    <text evidence="7">The sequence shown here is derived from an EMBL/GenBank/DDBJ whole genome shotgun (WGS) entry which is preliminary data.</text>
</comment>
<accession>A0ABD3IKP9</accession>
<reference evidence="7 8" key="1">
    <citation type="submission" date="2024-11" db="EMBL/GenBank/DDBJ databases">
        <title>Chromosome-level genome assembly of Eucalyptus globulus Labill. provides insights into its genome evolution.</title>
        <authorList>
            <person name="Li X."/>
        </authorList>
    </citation>
    <scope>NUCLEOTIDE SEQUENCE [LARGE SCALE GENOMIC DNA]</scope>
    <source>
        <strain evidence="7">CL2024</strain>
        <tissue evidence="7">Fresh tender leaves</tissue>
    </source>
</reference>
<dbReference type="PANTHER" id="PTHR31100">
    <property type="entry name" value="AT-HOOK MOTIF NUCLEAR-LOCALIZED PROTEIN 15"/>
    <property type="match status" value="1"/>
</dbReference>
<sequence length="144" mass="15132">MGCVTNVTIRQSASSGATVTLHGRFEILSLLGSIMPPPAPPGIMGLPIYLAGGQVVGGGVVGGLIASGPVMIMVASFMNVTFDRLPMDDDEVSVAIQNQHYQNGRHQHADISDLYGMPQNLLNNAGSLHTEMYAWGSARAVPKT</sequence>
<evidence type="ECO:0000313" key="8">
    <source>
        <dbReference type="Proteomes" id="UP001634007"/>
    </source>
</evidence>
<keyword evidence="8" id="KW-1185">Reference proteome</keyword>
<dbReference type="Gene3D" id="3.30.1330.80">
    <property type="entry name" value="Hypothetical protein, similar to alpha- acetolactate decarboxylase, domain 2"/>
    <property type="match status" value="1"/>
</dbReference>
<dbReference type="SUPFAM" id="SSF117856">
    <property type="entry name" value="AF0104/ALDC/Ptd012-like"/>
    <property type="match status" value="1"/>
</dbReference>
<dbReference type="InterPro" id="IPR005175">
    <property type="entry name" value="PPC_dom"/>
</dbReference>
<keyword evidence="3" id="KW-0804">Transcription</keyword>